<evidence type="ECO:0000256" key="3">
    <source>
        <dbReference type="ARBA" id="ARBA00022692"/>
    </source>
</evidence>
<dbReference type="EMBL" id="AJXZ01000049">
    <property type="protein sequence ID" value="EIM72661.1"/>
    <property type="molecule type" value="Genomic_DNA"/>
</dbReference>
<feature type="transmembrane region" description="Helical" evidence="6">
    <location>
        <begin position="175"/>
        <end position="195"/>
    </location>
</feature>
<comment type="caution">
    <text evidence="8">The sequence shown here is derived from an EMBL/GenBank/DDBJ whole genome shotgun (WGS) entry which is preliminary data.</text>
</comment>
<accession>I5BSV9</accession>
<dbReference type="InterPro" id="IPR020846">
    <property type="entry name" value="MFS_dom"/>
</dbReference>
<feature type="transmembrane region" description="Helical" evidence="6">
    <location>
        <begin position="375"/>
        <end position="394"/>
    </location>
</feature>
<dbReference type="PANTHER" id="PTHR23513">
    <property type="entry name" value="INTEGRAL MEMBRANE EFFLUX PROTEIN-RELATED"/>
    <property type="match status" value="1"/>
</dbReference>
<dbReference type="PROSITE" id="PS50850">
    <property type="entry name" value="MFS"/>
    <property type="match status" value="1"/>
</dbReference>
<keyword evidence="2" id="KW-1003">Cell membrane</keyword>
<dbReference type="OrthoDB" id="9793136at2"/>
<dbReference type="CDD" id="cd06173">
    <property type="entry name" value="MFS_MefA_like"/>
    <property type="match status" value="1"/>
</dbReference>
<proteinExistence type="predicted"/>
<dbReference type="GO" id="GO:0005886">
    <property type="term" value="C:plasma membrane"/>
    <property type="evidence" value="ECO:0007669"/>
    <property type="project" value="UniProtKB-SubCell"/>
</dbReference>
<evidence type="ECO:0000256" key="2">
    <source>
        <dbReference type="ARBA" id="ARBA00022475"/>
    </source>
</evidence>
<keyword evidence="5 6" id="KW-0472">Membrane</keyword>
<gene>
    <name evidence="8" type="ORF">A33O_18484</name>
</gene>
<protein>
    <submittedName>
        <fullName evidence="8">H+ antiporter protein</fullName>
    </submittedName>
</protein>
<dbReference type="InterPro" id="IPR011701">
    <property type="entry name" value="MFS"/>
</dbReference>
<dbReference type="SUPFAM" id="SSF103473">
    <property type="entry name" value="MFS general substrate transporter"/>
    <property type="match status" value="1"/>
</dbReference>
<feature type="transmembrane region" description="Helical" evidence="6">
    <location>
        <begin position="310"/>
        <end position="333"/>
    </location>
</feature>
<sequence length="398" mass="40195">MQRIAIPPARRRLHAVIAAGGLSNLSEGMGGLALLWYVLQSGGGASAVGLLAALSLGAMIVGLPLGGILVDRYGARRIAIAGSVAGTIPVACLALLTGQETVLLSLVFALVLLAELPDGAVLTALEARLPELAAGAGYSLERVNAVDDVIDGISGVAAVPLAGVSVAMFGVSFTLWIALVCGLLATIVAAFSLPAESKEVLPRALAAPFQGFKMIVFERSALPLVLIVALLIAAFNALEEVVVPVVSVEVGFGPEGLGIVMASAGIGALLGATIYIGSIRLAKPRTIFLGAVLVLLASLIAVAVQPNWPVLLGAAFLAGLSAGTISPIVNTRLQRFAPTPLRGRFLGAVGALVVSISPVTALLSGVGVDRFSVELVLIALASLCAACLATAVMFPDAL</sequence>
<name>I5BSV9_9HYPH</name>
<feature type="domain" description="Major facilitator superfamily (MFS) profile" evidence="7">
    <location>
        <begin position="221"/>
        <end position="398"/>
    </location>
</feature>
<evidence type="ECO:0000256" key="4">
    <source>
        <dbReference type="ARBA" id="ARBA00022989"/>
    </source>
</evidence>
<comment type="subcellular location">
    <subcellularLocation>
        <location evidence="1">Cell membrane</location>
        <topology evidence="1">Multi-pass membrane protein</topology>
    </subcellularLocation>
</comment>
<evidence type="ECO:0000313" key="8">
    <source>
        <dbReference type="EMBL" id="EIM72661.1"/>
    </source>
</evidence>
<organism evidence="8 9">
    <name type="scientific">Nitratireductor aquibiodomus RA22</name>
    <dbReference type="NCBI Taxonomy" id="1189611"/>
    <lineage>
        <taxon>Bacteria</taxon>
        <taxon>Pseudomonadati</taxon>
        <taxon>Pseudomonadota</taxon>
        <taxon>Alphaproteobacteria</taxon>
        <taxon>Hyphomicrobiales</taxon>
        <taxon>Phyllobacteriaceae</taxon>
        <taxon>Nitratireductor</taxon>
    </lineage>
</organism>
<reference evidence="8 9" key="1">
    <citation type="journal article" date="2012" name="J. Bacteriol.">
        <title>Genome Sequence of Nitratireductor aquibiodomus Strain RA22.</title>
        <authorList>
            <person name="Singh A."/>
            <person name="Jangir P.K."/>
            <person name="Kumari C."/>
            <person name="Sharma R."/>
        </authorList>
    </citation>
    <scope>NUCLEOTIDE SEQUENCE [LARGE SCALE GENOMIC DNA]</scope>
    <source>
        <strain evidence="8 9">RA22</strain>
    </source>
</reference>
<dbReference type="PANTHER" id="PTHR23513:SF6">
    <property type="entry name" value="MAJOR FACILITATOR SUPERFAMILY ASSOCIATED DOMAIN-CONTAINING PROTEIN"/>
    <property type="match status" value="1"/>
</dbReference>
<feature type="transmembrane region" description="Helical" evidence="6">
    <location>
        <begin position="45"/>
        <end position="66"/>
    </location>
</feature>
<feature type="transmembrane region" description="Helical" evidence="6">
    <location>
        <begin position="258"/>
        <end position="279"/>
    </location>
</feature>
<evidence type="ECO:0000256" key="5">
    <source>
        <dbReference type="ARBA" id="ARBA00023136"/>
    </source>
</evidence>
<dbReference type="Pfam" id="PF07690">
    <property type="entry name" value="MFS_1"/>
    <property type="match status" value="1"/>
</dbReference>
<feature type="transmembrane region" description="Helical" evidence="6">
    <location>
        <begin position="12"/>
        <end position="39"/>
    </location>
</feature>
<feature type="transmembrane region" description="Helical" evidence="6">
    <location>
        <begin position="102"/>
        <end position="125"/>
    </location>
</feature>
<evidence type="ECO:0000256" key="6">
    <source>
        <dbReference type="SAM" id="Phobius"/>
    </source>
</evidence>
<evidence type="ECO:0000313" key="9">
    <source>
        <dbReference type="Proteomes" id="UP000004622"/>
    </source>
</evidence>
<feature type="transmembrane region" description="Helical" evidence="6">
    <location>
        <begin position="345"/>
        <end position="363"/>
    </location>
</feature>
<evidence type="ECO:0000259" key="7">
    <source>
        <dbReference type="PROSITE" id="PS50850"/>
    </source>
</evidence>
<keyword evidence="3 6" id="KW-0812">Transmembrane</keyword>
<evidence type="ECO:0000256" key="1">
    <source>
        <dbReference type="ARBA" id="ARBA00004651"/>
    </source>
</evidence>
<dbReference type="Gene3D" id="1.20.1250.20">
    <property type="entry name" value="MFS general substrate transporter like domains"/>
    <property type="match status" value="1"/>
</dbReference>
<dbReference type="GO" id="GO:0022857">
    <property type="term" value="F:transmembrane transporter activity"/>
    <property type="evidence" value="ECO:0007669"/>
    <property type="project" value="InterPro"/>
</dbReference>
<feature type="transmembrane region" description="Helical" evidence="6">
    <location>
        <begin position="286"/>
        <end position="304"/>
    </location>
</feature>
<dbReference type="RefSeq" id="WP_007009968.1">
    <property type="nucleotide sequence ID" value="NZ_AJXZ01000049.1"/>
</dbReference>
<feature type="transmembrane region" description="Helical" evidence="6">
    <location>
        <begin position="216"/>
        <end position="238"/>
    </location>
</feature>
<dbReference type="PATRIC" id="fig|1189611.3.peg.3729"/>
<dbReference type="InterPro" id="IPR036259">
    <property type="entry name" value="MFS_trans_sf"/>
</dbReference>
<dbReference type="Proteomes" id="UP000004622">
    <property type="component" value="Unassembled WGS sequence"/>
</dbReference>
<keyword evidence="4 6" id="KW-1133">Transmembrane helix</keyword>
<dbReference type="AlphaFoldDB" id="I5BSV9"/>